<gene>
    <name evidence="1" type="ORF">HG543_43380</name>
</gene>
<sequence length="235" mass="25118">MLEAFSAGEPTPESTQAHVRTCAACGSQLEALTAGRDAFLRARPADRFLKQLERREAAAPRAPSPWRRLFPVLAAAVPALVLVLVLGPRLFDDGSGVTWKGGAFRVVASRAGAEAVRLEQDSVVKEGDRLRFAYETPEAGHLLVLELDGRGGASVFHPFEGTASAPVAAAQRDFLPGSVELDDAPGTEWLFAVYAPRPLEAAPLLAQLREQAGRAEPTLTCDGCRVTALRLRKAP</sequence>
<name>A0A848LUJ3_9BACT</name>
<evidence type="ECO:0000313" key="2">
    <source>
        <dbReference type="Proteomes" id="UP000518300"/>
    </source>
</evidence>
<organism evidence="1 2">
    <name type="scientific">Pyxidicoccus fallax</name>
    <dbReference type="NCBI Taxonomy" id="394095"/>
    <lineage>
        <taxon>Bacteria</taxon>
        <taxon>Pseudomonadati</taxon>
        <taxon>Myxococcota</taxon>
        <taxon>Myxococcia</taxon>
        <taxon>Myxococcales</taxon>
        <taxon>Cystobacterineae</taxon>
        <taxon>Myxococcaceae</taxon>
        <taxon>Pyxidicoccus</taxon>
    </lineage>
</organism>
<proteinExistence type="predicted"/>
<accession>A0A848LUJ3</accession>
<comment type="caution">
    <text evidence="1">The sequence shown here is derived from an EMBL/GenBank/DDBJ whole genome shotgun (WGS) entry which is preliminary data.</text>
</comment>
<dbReference type="Proteomes" id="UP000518300">
    <property type="component" value="Unassembled WGS sequence"/>
</dbReference>
<protein>
    <submittedName>
        <fullName evidence="1">DUF4384 domain-containing protein</fullName>
    </submittedName>
</protein>
<dbReference type="EMBL" id="JABBJJ010000340">
    <property type="protein sequence ID" value="NMO21645.1"/>
    <property type="molecule type" value="Genomic_DNA"/>
</dbReference>
<keyword evidence="2" id="KW-1185">Reference proteome</keyword>
<reference evidence="1 2" key="1">
    <citation type="submission" date="2020-04" db="EMBL/GenBank/DDBJ databases">
        <title>Draft genome of Pyxidicoccus fallax type strain.</title>
        <authorList>
            <person name="Whitworth D.E."/>
        </authorList>
    </citation>
    <scope>NUCLEOTIDE SEQUENCE [LARGE SCALE GENOMIC DNA]</scope>
    <source>
        <strain evidence="1 2">DSM 14698</strain>
    </source>
</reference>
<evidence type="ECO:0000313" key="1">
    <source>
        <dbReference type="EMBL" id="NMO21645.1"/>
    </source>
</evidence>
<dbReference type="AlphaFoldDB" id="A0A848LUJ3"/>